<organism evidence="1 2">
    <name type="scientific">Roseateles subflavus</name>
    <dbReference type="NCBI Taxonomy" id="3053353"/>
    <lineage>
        <taxon>Bacteria</taxon>
        <taxon>Pseudomonadati</taxon>
        <taxon>Pseudomonadota</taxon>
        <taxon>Betaproteobacteria</taxon>
        <taxon>Burkholderiales</taxon>
        <taxon>Sphaerotilaceae</taxon>
        <taxon>Roseateles</taxon>
    </lineage>
</organism>
<dbReference type="InterPro" id="IPR010836">
    <property type="entry name" value="SapC"/>
</dbReference>
<evidence type="ECO:0000313" key="1">
    <source>
        <dbReference type="EMBL" id="MDL5033025.1"/>
    </source>
</evidence>
<evidence type="ECO:0000313" key="2">
    <source>
        <dbReference type="Proteomes" id="UP001238603"/>
    </source>
</evidence>
<protein>
    <submittedName>
        <fullName evidence="1">SapC family protein</fullName>
    </submittedName>
</protein>
<name>A0ABT7LLJ3_9BURK</name>
<dbReference type="EMBL" id="JASVDS010000003">
    <property type="protein sequence ID" value="MDL5033025.1"/>
    <property type="molecule type" value="Genomic_DNA"/>
</dbReference>
<keyword evidence="2" id="KW-1185">Reference proteome</keyword>
<proteinExistence type="predicted"/>
<sequence>MSNPPMFGSVVPLDRELHKKLHLRTDLSTVDKIKELNSLFLTTVEFSEACKEFPIVFVRVGEAPKDGGKQAVAPLVVLGLKPGHNLFIKDGVWTADYAPAYVRRYPFMMAHIDDQGNMALCFDDQWAGFSETEGSALFAEDGQATEFLVNAKNFVESYERETERTRAACHELVQLGILQDMRFESSDEAGHKVDVDGFMTIDEKKLAELDDATIVRLHRNGLLALLEMHRISLGNMAKLAQLQLARKD</sequence>
<dbReference type="RefSeq" id="WP_285983082.1">
    <property type="nucleotide sequence ID" value="NZ_JASVDS010000003.1"/>
</dbReference>
<gene>
    <name evidence="1" type="ORF">QRD43_14010</name>
</gene>
<accession>A0ABT7LLJ3</accession>
<dbReference type="Proteomes" id="UP001238603">
    <property type="component" value="Unassembled WGS sequence"/>
</dbReference>
<reference evidence="1 2" key="1">
    <citation type="submission" date="2023-06" db="EMBL/GenBank/DDBJ databases">
        <title>Pelomonas sp. APW6 16S ribosomal RNA gene genome sequencing and assembly.</title>
        <authorList>
            <person name="Woo H."/>
        </authorList>
    </citation>
    <scope>NUCLEOTIDE SEQUENCE [LARGE SCALE GENOMIC DNA]</scope>
    <source>
        <strain evidence="1 2">APW6</strain>
    </source>
</reference>
<dbReference type="Pfam" id="PF07277">
    <property type="entry name" value="SapC"/>
    <property type="match status" value="1"/>
</dbReference>
<comment type="caution">
    <text evidence="1">The sequence shown here is derived from an EMBL/GenBank/DDBJ whole genome shotgun (WGS) entry which is preliminary data.</text>
</comment>